<proteinExistence type="predicted"/>
<keyword evidence="2" id="KW-1185">Reference proteome</keyword>
<organism evidence="1 2">
    <name type="scientific">Paenibacillus monticola</name>
    <dbReference type="NCBI Taxonomy" id="2666075"/>
    <lineage>
        <taxon>Bacteria</taxon>
        <taxon>Bacillati</taxon>
        <taxon>Bacillota</taxon>
        <taxon>Bacilli</taxon>
        <taxon>Bacillales</taxon>
        <taxon>Paenibacillaceae</taxon>
        <taxon>Paenibacillus</taxon>
    </lineage>
</organism>
<protein>
    <submittedName>
        <fullName evidence="1">Lysozyme</fullName>
    </submittedName>
</protein>
<evidence type="ECO:0000313" key="2">
    <source>
        <dbReference type="Proteomes" id="UP000463051"/>
    </source>
</evidence>
<dbReference type="RefSeq" id="WP_154116993.1">
    <property type="nucleotide sequence ID" value="NZ_WJXB01000001.1"/>
</dbReference>
<sequence>MSTYTVDMTKPSRINFSPASVAEEVGQNLRTILSTALGSAPLARGIGIDYSMVDEPYQIAEARLTGEIYTAIAEQEPRALVVGVSFNGTITDAMTGRVAAIVTYTLAEGVE</sequence>
<dbReference type="SUPFAM" id="SSF160719">
    <property type="entry name" value="gpW/gp25-like"/>
    <property type="match status" value="1"/>
</dbReference>
<gene>
    <name evidence="1" type="ORF">GJB61_03160</name>
</gene>
<dbReference type="EMBL" id="WJXB01000001">
    <property type="protein sequence ID" value="MRN51998.1"/>
    <property type="molecule type" value="Genomic_DNA"/>
</dbReference>
<reference evidence="1 2" key="1">
    <citation type="submission" date="2019-11" db="EMBL/GenBank/DDBJ databases">
        <title>Paenibacillus monticola sp. nov., a novel PGPR strain isolated from mountain sample in China.</title>
        <authorList>
            <person name="Zhao Q."/>
            <person name="Li H.-P."/>
            <person name="Zhang J.-L."/>
        </authorList>
    </citation>
    <scope>NUCLEOTIDE SEQUENCE [LARGE SCALE GENOMIC DNA]</scope>
    <source>
        <strain evidence="1 2">LC-T2</strain>
    </source>
</reference>
<dbReference type="Gene3D" id="3.10.450.40">
    <property type="match status" value="1"/>
</dbReference>
<accession>A0A7X2L0C7</accession>
<dbReference type="Proteomes" id="UP000463051">
    <property type="component" value="Unassembled WGS sequence"/>
</dbReference>
<evidence type="ECO:0000313" key="1">
    <source>
        <dbReference type="EMBL" id="MRN51998.1"/>
    </source>
</evidence>
<comment type="caution">
    <text evidence="1">The sequence shown here is derived from an EMBL/GenBank/DDBJ whole genome shotgun (WGS) entry which is preliminary data.</text>
</comment>
<dbReference type="AlphaFoldDB" id="A0A7X2L0C7"/>
<name>A0A7X2L0C7_9BACL</name>